<dbReference type="EMBL" id="DXFZ01000096">
    <property type="protein sequence ID" value="HIW96397.1"/>
    <property type="molecule type" value="Genomic_DNA"/>
</dbReference>
<reference evidence="1" key="1">
    <citation type="journal article" date="2021" name="PeerJ">
        <title>Extensive microbial diversity within the chicken gut microbiome revealed by metagenomics and culture.</title>
        <authorList>
            <person name="Gilroy R."/>
            <person name="Ravi A."/>
            <person name="Getino M."/>
            <person name="Pursley I."/>
            <person name="Horton D.L."/>
            <person name="Alikhan N.F."/>
            <person name="Baker D."/>
            <person name="Gharbi K."/>
            <person name="Hall N."/>
            <person name="Watson M."/>
            <person name="Adriaenssens E.M."/>
            <person name="Foster-Nyarko E."/>
            <person name="Jarju S."/>
            <person name="Secka A."/>
            <person name="Antonio M."/>
            <person name="Oren A."/>
            <person name="Chaudhuri R.R."/>
            <person name="La Ragione R."/>
            <person name="Hildebrand F."/>
            <person name="Pallen M.J."/>
        </authorList>
    </citation>
    <scope>NUCLEOTIDE SEQUENCE</scope>
    <source>
        <strain evidence="1">4376</strain>
    </source>
</reference>
<dbReference type="Pfam" id="PF02597">
    <property type="entry name" value="ThiS"/>
    <property type="match status" value="1"/>
</dbReference>
<name>A0A9D1S165_9CORY</name>
<comment type="caution">
    <text evidence="1">The sequence shown here is derived from an EMBL/GenBank/DDBJ whole genome shotgun (WGS) entry which is preliminary data.</text>
</comment>
<dbReference type="InterPro" id="IPR010035">
    <property type="entry name" value="Thi_S"/>
</dbReference>
<dbReference type="InterPro" id="IPR003749">
    <property type="entry name" value="ThiS/MoaD-like"/>
</dbReference>
<dbReference type="NCBIfam" id="TIGR01683">
    <property type="entry name" value="thiS"/>
    <property type="match status" value="1"/>
</dbReference>
<proteinExistence type="predicted"/>
<protein>
    <submittedName>
        <fullName evidence="1">Sulfur carrier protein ThiS</fullName>
    </submittedName>
</protein>
<organism evidence="1 2">
    <name type="scientific">Candidatus Corynebacterium gallistercoris</name>
    <dbReference type="NCBI Taxonomy" id="2838530"/>
    <lineage>
        <taxon>Bacteria</taxon>
        <taxon>Bacillati</taxon>
        <taxon>Actinomycetota</taxon>
        <taxon>Actinomycetes</taxon>
        <taxon>Mycobacteriales</taxon>
        <taxon>Corynebacteriaceae</taxon>
        <taxon>Corynebacterium</taxon>
    </lineage>
</organism>
<dbReference type="InterPro" id="IPR012675">
    <property type="entry name" value="Beta-grasp_dom_sf"/>
</dbReference>
<accession>A0A9D1S165</accession>
<evidence type="ECO:0000313" key="2">
    <source>
        <dbReference type="Proteomes" id="UP000824189"/>
    </source>
</evidence>
<dbReference type="SUPFAM" id="SSF54285">
    <property type="entry name" value="MoaD/ThiS"/>
    <property type="match status" value="1"/>
</dbReference>
<reference evidence="1" key="2">
    <citation type="submission" date="2021-04" db="EMBL/GenBank/DDBJ databases">
        <authorList>
            <person name="Gilroy R."/>
        </authorList>
    </citation>
    <scope>NUCLEOTIDE SEQUENCE</scope>
    <source>
        <strain evidence="1">4376</strain>
    </source>
</reference>
<gene>
    <name evidence="1" type="primary">thiS</name>
    <name evidence="1" type="ORF">H9867_07975</name>
</gene>
<dbReference type="CDD" id="cd00565">
    <property type="entry name" value="Ubl_ThiS"/>
    <property type="match status" value="1"/>
</dbReference>
<sequence length="67" mass="6953">MIYSVNNEHREAAEAPTVADIVTQETGEDSPRGVAVAVDGSVVPASDWSMVIDDGARVDILIAVQGG</sequence>
<dbReference type="Gene3D" id="3.10.20.30">
    <property type="match status" value="1"/>
</dbReference>
<evidence type="ECO:0000313" key="1">
    <source>
        <dbReference type="EMBL" id="HIW96397.1"/>
    </source>
</evidence>
<dbReference type="AlphaFoldDB" id="A0A9D1S165"/>
<dbReference type="Proteomes" id="UP000824189">
    <property type="component" value="Unassembled WGS sequence"/>
</dbReference>
<dbReference type="InterPro" id="IPR016155">
    <property type="entry name" value="Mopterin_synth/thiamin_S_b"/>
</dbReference>